<dbReference type="AlphaFoldDB" id="A0AAU9TPL2"/>
<evidence type="ECO:0000256" key="1">
    <source>
        <dbReference type="SAM" id="MobiDB-lite"/>
    </source>
</evidence>
<proteinExistence type="predicted"/>
<evidence type="ECO:0000313" key="3">
    <source>
        <dbReference type="Proteomes" id="UP001153954"/>
    </source>
</evidence>
<reference evidence="2" key="1">
    <citation type="submission" date="2022-03" db="EMBL/GenBank/DDBJ databases">
        <authorList>
            <person name="Tunstrom K."/>
        </authorList>
    </citation>
    <scope>NUCLEOTIDE SEQUENCE</scope>
</reference>
<keyword evidence="3" id="KW-1185">Reference proteome</keyword>
<dbReference type="Proteomes" id="UP001153954">
    <property type="component" value="Unassembled WGS sequence"/>
</dbReference>
<protein>
    <submittedName>
        <fullName evidence="2">Uncharacterized protein</fullName>
    </submittedName>
</protein>
<comment type="caution">
    <text evidence="2">The sequence shown here is derived from an EMBL/GenBank/DDBJ whole genome shotgun (WGS) entry which is preliminary data.</text>
</comment>
<organism evidence="2 3">
    <name type="scientific">Euphydryas editha</name>
    <name type="common">Edith's checkerspot</name>
    <dbReference type="NCBI Taxonomy" id="104508"/>
    <lineage>
        <taxon>Eukaryota</taxon>
        <taxon>Metazoa</taxon>
        <taxon>Ecdysozoa</taxon>
        <taxon>Arthropoda</taxon>
        <taxon>Hexapoda</taxon>
        <taxon>Insecta</taxon>
        <taxon>Pterygota</taxon>
        <taxon>Neoptera</taxon>
        <taxon>Endopterygota</taxon>
        <taxon>Lepidoptera</taxon>
        <taxon>Glossata</taxon>
        <taxon>Ditrysia</taxon>
        <taxon>Papilionoidea</taxon>
        <taxon>Nymphalidae</taxon>
        <taxon>Nymphalinae</taxon>
        <taxon>Euphydryas</taxon>
    </lineage>
</organism>
<evidence type="ECO:0000313" key="2">
    <source>
        <dbReference type="EMBL" id="CAH2086540.1"/>
    </source>
</evidence>
<feature type="region of interest" description="Disordered" evidence="1">
    <location>
        <begin position="46"/>
        <end position="67"/>
    </location>
</feature>
<sequence length="93" mass="10694">MAESRANESLPTTATIDQQQKLQNALFLLIRKLSIEVAELRASTSYQNFRSNRSRSRNNNSRYISRGNTPLSACYYQARNCRLPCSFENKSEN</sequence>
<accession>A0AAU9TPL2</accession>
<gene>
    <name evidence="2" type="ORF">EEDITHA_LOCUS2905</name>
</gene>
<name>A0AAU9TPL2_EUPED</name>
<dbReference type="EMBL" id="CAKOGL010000005">
    <property type="protein sequence ID" value="CAH2086540.1"/>
    <property type="molecule type" value="Genomic_DNA"/>
</dbReference>